<keyword evidence="2" id="KW-0560">Oxidoreductase</keyword>
<dbReference type="PANTHER" id="PTHR42760">
    <property type="entry name" value="SHORT-CHAIN DEHYDROGENASES/REDUCTASES FAMILY MEMBER"/>
    <property type="match status" value="1"/>
</dbReference>
<dbReference type="PANTHER" id="PTHR42760:SF133">
    <property type="entry name" value="3-OXOACYL-[ACYL-CARRIER-PROTEIN] REDUCTASE"/>
    <property type="match status" value="1"/>
</dbReference>
<dbReference type="InterPro" id="IPR036291">
    <property type="entry name" value="NAD(P)-bd_dom_sf"/>
</dbReference>
<evidence type="ECO:0000259" key="3">
    <source>
        <dbReference type="SMART" id="SM00822"/>
    </source>
</evidence>
<dbReference type="Proteomes" id="UP000198362">
    <property type="component" value="Unassembled WGS sequence"/>
</dbReference>
<evidence type="ECO:0000256" key="2">
    <source>
        <dbReference type="ARBA" id="ARBA00023002"/>
    </source>
</evidence>
<dbReference type="PRINTS" id="PR00081">
    <property type="entry name" value="GDHRDH"/>
</dbReference>
<protein>
    <submittedName>
        <fullName evidence="4">Short-chain dehydrogenase</fullName>
    </submittedName>
</protein>
<dbReference type="InterPro" id="IPR020904">
    <property type="entry name" value="Sc_DH/Rdtase_CS"/>
</dbReference>
<dbReference type="AlphaFoldDB" id="A0A239NY35"/>
<sequence length="266" mass="27221">MELAGKVVVITGAAGGIGAALARRFADEGVAGLVLADLDAAAAEALAASINRGLTRAVGCDVTDPAQVAALVEVAHEAFGPVDLFCSNAGITTGTGLDTTDESWDRAWSVNVHAHVVAARAVLPSMLDRGAGYLLQTCSAAGLLTAVGDAPYAVTKHAAVGFAEWLSMTYGDRGIGVSALCPQGVRTPMLEAGLAQGHAGAQITAAAGEVLTPEQVADAVVEGLAAERFLILPHPEVATYQQRKVENPDRWLASMRKLITRVGSTA</sequence>
<dbReference type="PROSITE" id="PS00061">
    <property type="entry name" value="ADH_SHORT"/>
    <property type="match status" value="1"/>
</dbReference>
<evidence type="ECO:0000313" key="5">
    <source>
        <dbReference type="Proteomes" id="UP000198362"/>
    </source>
</evidence>
<dbReference type="InterPro" id="IPR002347">
    <property type="entry name" value="SDR_fam"/>
</dbReference>
<gene>
    <name evidence="4" type="ORF">SAMN05421812_111266</name>
</gene>
<dbReference type="RefSeq" id="WP_089253153.1">
    <property type="nucleotide sequence ID" value="NZ_FZPH01000011.1"/>
</dbReference>
<feature type="domain" description="Ketoreductase" evidence="3">
    <location>
        <begin position="6"/>
        <end position="183"/>
    </location>
</feature>
<dbReference type="Gene3D" id="3.40.50.720">
    <property type="entry name" value="NAD(P)-binding Rossmann-like Domain"/>
    <property type="match status" value="1"/>
</dbReference>
<dbReference type="CDD" id="cd05233">
    <property type="entry name" value="SDR_c"/>
    <property type="match status" value="1"/>
</dbReference>
<dbReference type="SMART" id="SM00822">
    <property type="entry name" value="PKS_KR"/>
    <property type="match status" value="1"/>
</dbReference>
<comment type="similarity">
    <text evidence="1">Belongs to the short-chain dehydrogenases/reductases (SDR) family.</text>
</comment>
<keyword evidence="5" id="KW-1185">Reference proteome</keyword>
<reference evidence="4 5" key="1">
    <citation type="submission" date="2017-06" db="EMBL/GenBank/DDBJ databases">
        <authorList>
            <person name="Kim H.J."/>
            <person name="Triplett B.A."/>
        </authorList>
    </citation>
    <scope>NUCLEOTIDE SEQUENCE [LARGE SCALE GENOMIC DNA]</scope>
    <source>
        <strain evidence="4 5">CGMCC 4.5593</strain>
    </source>
</reference>
<dbReference type="GO" id="GO:0016616">
    <property type="term" value="F:oxidoreductase activity, acting on the CH-OH group of donors, NAD or NADP as acceptor"/>
    <property type="evidence" value="ECO:0007669"/>
    <property type="project" value="TreeGrafter"/>
</dbReference>
<dbReference type="Pfam" id="PF00106">
    <property type="entry name" value="adh_short"/>
    <property type="match status" value="1"/>
</dbReference>
<dbReference type="SUPFAM" id="SSF51735">
    <property type="entry name" value="NAD(P)-binding Rossmann-fold domains"/>
    <property type="match status" value="1"/>
</dbReference>
<organism evidence="4 5">
    <name type="scientific">Asanoa hainanensis</name>
    <dbReference type="NCBI Taxonomy" id="560556"/>
    <lineage>
        <taxon>Bacteria</taxon>
        <taxon>Bacillati</taxon>
        <taxon>Actinomycetota</taxon>
        <taxon>Actinomycetes</taxon>
        <taxon>Micromonosporales</taxon>
        <taxon>Micromonosporaceae</taxon>
        <taxon>Asanoa</taxon>
    </lineage>
</organism>
<dbReference type="InterPro" id="IPR057326">
    <property type="entry name" value="KR_dom"/>
</dbReference>
<dbReference type="OrthoDB" id="210852at2"/>
<evidence type="ECO:0000313" key="4">
    <source>
        <dbReference type="EMBL" id="SNT59801.1"/>
    </source>
</evidence>
<name>A0A239NY35_9ACTN</name>
<accession>A0A239NY35</accession>
<evidence type="ECO:0000256" key="1">
    <source>
        <dbReference type="ARBA" id="ARBA00006484"/>
    </source>
</evidence>
<dbReference type="EMBL" id="FZPH01000011">
    <property type="protein sequence ID" value="SNT59801.1"/>
    <property type="molecule type" value="Genomic_DNA"/>
</dbReference>
<proteinExistence type="inferred from homology"/>